<dbReference type="SUPFAM" id="SSF48619">
    <property type="entry name" value="Phospholipase A2, PLA2"/>
    <property type="match status" value="1"/>
</dbReference>
<dbReference type="GO" id="GO:0004623">
    <property type="term" value="F:phospholipase A2 activity"/>
    <property type="evidence" value="ECO:0007669"/>
    <property type="project" value="InterPro"/>
</dbReference>
<proteinExistence type="predicted"/>
<reference evidence="2" key="1">
    <citation type="submission" date="2022-11" db="EMBL/GenBank/DDBJ databases">
        <authorList>
            <person name="Kikuchi T."/>
        </authorList>
    </citation>
    <scope>NUCLEOTIDE SEQUENCE</scope>
    <source>
        <strain evidence="2">PS1010</strain>
    </source>
</reference>
<comment type="caution">
    <text evidence="2">The sequence shown here is derived from an EMBL/GenBank/DDBJ whole genome shotgun (WGS) entry which is preliminary data.</text>
</comment>
<dbReference type="InterPro" id="IPR036444">
    <property type="entry name" value="PLipase_A2_dom_sf"/>
</dbReference>
<protein>
    <submittedName>
        <fullName evidence="2">Uncharacterized protein</fullName>
    </submittedName>
</protein>
<evidence type="ECO:0000256" key="1">
    <source>
        <dbReference type="SAM" id="SignalP"/>
    </source>
</evidence>
<evidence type="ECO:0000313" key="3">
    <source>
        <dbReference type="Proteomes" id="UP001152747"/>
    </source>
</evidence>
<keyword evidence="3" id="KW-1185">Reference proteome</keyword>
<dbReference type="AlphaFoldDB" id="A0A9P1N6R7"/>
<keyword evidence="1" id="KW-0732">Signal</keyword>
<accession>A0A9P1N6R7</accession>
<name>A0A9P1N6R7_9PELO</name>
<dbReference type="Proteomes" id="UP001152747">
    <property type="component" value="Unassembled WGS sequence"/>
</dbReference>
<evidence type="ECO:0000313" key="2">
    <source>
        <dbReference type="EMBL" id="CAI5450101.1"/>
    </source>
</evidence>
<dbReference type="GO" id="GO:0050482">
    <property type="term" value="P:arachidonate secretion"/>
    <property type="evidence" value="ECO:0007669"/>
    <property type="project" value="InterPro"/>
</dbReference>
<organism evidence="2 3">
    <name type="scientific">Caenorhabditis angaria</name>
    <dbReference type="NCBI Taxonomy" id="860376"/>
    <lineage>
        <taxon>Eukaryota</taxon>
        <taxon>Metazoa</taxon>
        <taxon>Ecdysozoa</taxon>
        <taxon>Nematoda</taxon>
        <taxon>Chromadorea</taxon>
        <taxon>Rhabditida</taxon>
        <taxon>Rhabditina</taxon>
        <taxon>Rhabditomorpha</taxon>
        <taxon>Rhabditoidea</taxon>
        <taxon>Rhabditidae</taxon>
        <taxon>Peloderinae</taxon>
        <taxon>Caenorhabditis</taxon>
    </lineage>
</organism>
<sequence>MLESKSIFLFLAFQFFIISDSHELKSAAPLTNSEVLFLKRCWTFLPRTLMKLYSSNGVIENIISEVNQYVSNKTSQRLLNDNGWQLSVCGEQVFWDSERGGVQEMKEFSRFLIFEREKYIRTELIHNPKISLIKEDNEYFEFSIDYEVTSLMSVTFKKKITIRARRFYFRHEITPSYQWYVTHINFDGECHKTTKYIKSTWESTKNQTTLFRLFDGRAFDENSKYLSNNFEMLAQIGNLTRFSKANAHIFFNYILQRYSVESIQTEFLAENVDQVVFNTFTKFTNRVYRKKTKWSFQMEAIYNIDDDEKWKITRIFVNHPSDQFIYSELEWNFEYFVEHTVTIKKTIENIGRNKLEELEKLRNHLRYLKSFTETRFHKGLSMNIQEKVLEIFKPENNLKLYKCENYYPEKKLIQEKYTFQIKCWWKDQWGIAKITRVNMTSVIKNLSNHIVSVELVPSDFVRNNIQDFFVNDENDEKTGVAEVISELLLSQDELNSSSWRNNTNKLKKMMGSSEFQFYVCSFEVPDIFRFLEKRRRKVRVTENKYYVFNITNSSNSNYFEFTLRNFPTSFMSFEYMETYRIQVQKNNSWEIMRIDLMDHCISDRINRPAEVGLLAIDTANSRDNLDASHPLHTLIYTLHLDNFNESDYFSKFEAIIETNDNASEIYDLTDFIKYLKVFSNIYEFTLYMNHYIVFENDYIVIRHWVAYNLVLRDRRKTDRKDEFVFLIEAFYNNDIHRWQFVKIVLTRPADELYNASEQFELVERSRERYMGWIDERYNKAFKSVEIDDIADYDGSLACNTNYDSLNVQFFQKYLSYVKNVVNQLFLRNRTRSELEKQYIRSFDFQFSDVYIIDDGEKGFTVDYYVKYNQKFNSYQVTNINLSCVVDWRLENFAHRFPLFFPPYDRLKSAYGKITFYYTDSYCGTNSVEKFASYLPTPRGFEQSASHCCALHDDCYDHHLGQTYCDDSFSSCLAGKTHLLADQAFYMLVKHFGDEAYKNADSQIGHIYEFRDEKLNSEFNIVRFHCPQHKNVFSSCIIQFEICTNRQIFDCPKKTDYCYDRYYEICKEKLANCLRKLRDKYRKKFEEQNRWGNYSKCSNIIKSFNKNILGFEESQIRLTFND</sequence>
<feature type="chain" id="PRO_5040451429" evidence="1">
    <location>
        <begin position="22"/>
        <end position="1121"/>
    </location>
</feature>
<dbReference type="EMBL" id="CANHGI010000005">
    <property type="protein sequence ID" value="CAI5450101.1"/>
    <property type="molecule type" value="Genomic_DNA"/>
</dbReference>
<dbReference type="GO" id="GO:0006644">
    <property type="term" value="P:phospholipid metabolic process"/>
    <property type="evidence" value="ECO:0007669"/>
    <property type="project" value="InterPro"/>
</dbReference>
<gene>
    <name evidence="2" type="ORF">CAMP_LOCUS12738</name>
</gene>
<feature type="signal peptide" evidence="1">
    <location>
        <begin position="1"/>
        <end position="21"/>
    </location>
</feature>